<feature type="region of interest" description="Disordered" evidence="1">
    <location>
        <begin position="703"/>
        <end position="728"/>
    </location>
</feature>
<gene>
    <name evidence="3" type="ORF">BJ508DRAFT_68583</name>
</gene>
<feature type="compositionally biased region" description="Basic residues" evidence="1">
    <location>
        <begin position="961"/>
        <end position="974"/>
    </location>
</feature>
<evidence type="ECO:0000256" key="1">
    <source>
        <dbReference type="SAM" id="MobiDB-lite"/>
    </source>
</evidence>
<name>A0A3N4HGT8_ASCIM</name>
<evidence type="ECO:0000259" key="2">
    <source>
        <dbReference type="Pfam" id="PF23749"/>
    </source>
</evidence>
<feature type="region of interest" description="Disordered" evidence="1">
    <location>
        <begin position="741"/>
        <end position="763"/>
    </location>
</feature>
<feature type="region of interest" description="Disordered" evidence="1">
    <location>
        <begin position="414"/>
        <end position="452"/>
    </location>
</feature>
<dbReference type="EMBL" id="ML119849">
    <property type="protein sequence ID" value="RPA72727.1"/>
    <property type="molecule type" value="Genomic_DNA"/>
</dbReference>
<feature type="region of interest" description="Disordered" evidence="1">
    <location>
        <begin position="855"/>
        <end position="974"/>
    </location>
</feature>
<evidence type="ECO:0000313" key="4">
    <source>
        <dbReference type="Proteomes" id="UP000275078"/>
    </source>
</evidence>
<protein>
    <recommendedName>
        <fullName evidence="2">DUF7165 domain-containing protein</fullName>
    </recommendedName>
</protein>
<dbReference type="InterPro" id="IPR015943">
    <property type="entry name" value="WD40/YVTN_repeat-like_dom_sf"/>
</dbReference>
<feature type="compositionally biased region" description="Low complexity" evidence="1">
    <location>
        <begin position="591"/>
        <end position="602"/>
    </location>
</feature>
<evidence type="ECO:0000313" key="3">
    <source>
        <dbReference type="EMBL" id="RPA72727.1"/>
    </source>
</evidence>
<organism evidence="3 4">
    <name type="scientific">Ascobolus immersus RN42</name>
    <dbReference type="NCBI Taxonomy" id="1160509"/>
    <lineage>
        <taxon>Eukaryota</taxon>
        <taxon>Fungi</taxon>
        <taxon>Dikarya</taxon>
        <taxon>Ascomycota</taxon>
        <taxon>Pezizomycotina</taxon>
        <taxon>Pezizomycetes</taxon>
        <taxon>Pezizales</taxon>
        <taxon>Ascobolaceae</taxon>
        <taxon>Ascobolus</taxon>
    </lineage>
</organism>
<dbReference type="Proteomes" id="UP000275078">
    <property type="component" value="Unassembled WGS sequence"/>
</dbReference>
<proteinExistence type="predicted"/>
<dbReference type="STRING" id="1160509.A0A3N4HGT8"/>
<feature type="domain" description="DUF7165" evidence="2">
    <location>
        <begin position="115"/>
        <end position="552"/>
    </location>
</feature>
<dbReference type="Gene3D" id="2.130.10.10">
    <property type="entry name" value="YVTN repeat-like/Quinoprotein amine dehydrogenase"/>
    <property type="match status" value="1"/>
</dbReference>
<feature type="region of interest" description="Disordered" evidence="1">
    <location>
        <begin position="575"/>
        <end position="611"/>
    </location>
</feature>
<dbReference type="OrthoDB" id="3925024at2759"/>
<dbReference type="InterPro" id="IPR055589">
    <property type="entry name" value="DUF7165"/>
</dbReference>
<feature type="compositionally biased region" description="Low complexity" evidence="1">
    <location>
        <begin position="703"/>
        <end position="714"/>
    </location>
</feature>
<reference evidence="3 4" key="1">
    <citation type="journal article" date="2018" name="Nat. Ecol. Evol.">
        <title>Pezizomycetes genomes reveal the molecular basis of ectomycorrhizal truffle lifestyle.</title>
        <authorList>
            <person name="Murat C."/>
            <person name="Payen T."/>
            <person name="Noel B."/>
            <person name="Kuo A."/>
            <person name="Morin E."/>
            <person name="Chen J."/>
            <person name="Kohler A."/>
            <person name="Krizsan K."/>
            <person name="Balestrini R."/>
            <person name="Da Silva C."/>
            <person name="Montanini B."/>
            <person name="Hainaut M."/>
            <person name="Levati E."/>
            <person name="Barry K.W."/>
            <person name="Belfiori B."/>
            <person name="Cichocki N."/>
            <person name="Clum A."/>
            <person name="Dockter R.B."/>
            <person name="Fauchery L."/>
            <person name="Guy J."/>
            <person name="Iotti M."/>
            <person name="Le Tacon F."/>
            <person name="Lindquist E.A."/>
            <person name="Lipzen A."/>
            <person name="Malagnac F."/>
            <person name="Mello A."/>
            <person name="Molinier V."/>
            <person name="Miyauchi S."/>
            <person name="Poulain J."/>
            <person name="Riccioni C."/>
            <person name="Rubini A."/>
            <person name="Sitrit Y."/>
            <person name="Splivallo R."/>
            <person name="Traeger S."/>
            <person name="Wang M."/>
            <person name="Zifcakova L."/>
            <person name="Wipf D."/>
            <person name="Zambonelli A."/>
            <person name="Paolocci F."/>
            <person name="Nowrousian M."/>
            <person name="Ottonello S."/>
            <person name="Baldrian P."/>
            <person name="Spatafora J.W."/>
            <person name="Henrissat B."/>
            <person name="Nagy L.G."/>
            <person name="Aury J.M."/>
            <person name="Wincker P."/>
            <person name="Grigoriev I.V."/>
            <person name="Bonfante P."/>
            <person name="Martin F.M."/>
        </authorList>
    </citation>
    <scope>NUCLEOTIDE SEQUENCE [LARGE SCALE GENOMIC DNA]</scope>
    <source>
        <strain evidence="3 4">RN42</strain>
    </source>
</reference>
<dbReference type="AlphaFoldDB" id="A0A3N4HGT8"/>
<feature type="region of interest" description="Disordered" evidence="1">
    <location>
        <begin position="628"/>
        <end position="667"/>
    </location>
</feature>
<dbReference type="SUPFAM" id="SSF82171">
    <property type="entry name" value="DPP6 N-terminal domain-like"/>
    <property type="match status" value="1"/>
</dbReference>
<sequence>MRRWSCRRGGGESCQSRRRWVRGCPRGLCRGLFTIPSWVAVANVGRIVEFSDPETFASLLLVDKRWRSVCLTEEALVHQLTALDIGVPPECTLKDLYDRFQYEVRTSLFGPSLRPSCTEIRLISSSPSSAGAFPGGDSFRFEFSPKGKLLVAYSSSRLVIFNLSEAEPKMIRELKVTRRPTNVAILDDSSRLAVLSSELIVSVYDLSTPTLKLLRSITLENNPRTIALSPQAAVLAAAFNGGIEVYSLNEVASAMDQRSVSCDAMDNLKFSSDGTMLLGTTIHSKPPSTVIISAPFFSVDMHPSEILAQMWTTQVLFPRSSRDSSHATLLPENFGDEENGWAFSYDRVFEIFRAVRVDDLRNGQTYFPGPLHEGAVVAPGTLPAPSDKGNLVAVGYRGGDVYIYGIPEVLEASPADQNRPSSSASSSRNLNVVPSRHSSNASQRSTRDTNLNSKWKVLLENPRNVFVPGHKVTNSPNITSLRFSPSERGVRLVGVSSGGLNIQGPEDEEDELMGQDGGRIYIFEFSATPSAGARVVKRVEIGVADGEDLPEEETSLESRVDLVRRRTVARNRRTGVPGVQVPPIPGLRRASTTMSPTSPTPSFDEAFDEPYAPTLPRSRAVVARAATVRQRPQHALPPRAPIPQYDDRDGWVAPPPAYSPNLPSDEQRLDAAPNLRVPLTLHPSQFPVSAPVSPAIFRSPHASVFSSPPRRGSVPSPPHTAPLSAPQRPDQNLHQLELARQQTAQRQRQTQSFHPPPLPRTSSLPIVPPIPSQHQNIPRPMPSPLAMAAIHQRAPPSPLPTPQPQFMQHHNVSNLSLAPPSAPYLQGRNISQLSITTPASQEVLSVIPNPAHNISSHSLMSNGRQSQYAPSVSLPPPPHVAPHSGPQQHTPRQSIYSPQSLDQSYVVPPIPPIPQSHNQGRSPNRYYPVPRSGSRVRRRVEVGRGRVHGGGRRGSRDGRYSRGRGRRGRMGLAR</sequence>
<dbReference type="Pfam" id="PF23749">
    <property type="entry name" value="DUF7165"/>
    <property type="match status" value="1"/>
</dbReference>
<feature type="compositionally biased region" description="Polar residues" evidence="1">
    <location>
        <begin position="428"/>
        <end position="452"/>
    </location>
</feature>
<accession>A0A3N4HGT8</accession>
<feature type="compositionally biased region" description="Polar residues" evidence="1">
    <location>
        <begin position="887"/>
        <end position="903"/>
    </location>
</feature>
<keyword evidence="4" id="KW-1185">Reference proteome</keyword>
<feature type="compositionally biased region" description="Low complexity" evidence="1">
    <location>
        <begin position="741"/>
        <end position="751"/>
    </location>
</feature>
<feature type="compositionally biased region" description="Polar residues" evidence="1">
    <location>
        <begin position="855"/>
        <end position="868"/>
    </location>
</feature>